<dbReference type="Proteomes" id="UP000222056">
    <property type="component" value="Unassembled WGS sequence"/>
</dbReference>
<sequence length="225" mass="23864">MPRFCAHNRLLANCPLCRTGTPLDPSFALREQAAKRSTGAVSRGRARSPGRRAPRPGAPSPGVRGRAAVAGLEDEAGQRYEVRLEAVPGGVRLAEWSGGTIRRRAPRLPVADLVRLGQELAATGALAGPLGERLAAASGRLAALAAQLAGAQAAGDDDRRAVVGASAGRAGDLRDELRVELFEDGTARVGRWVELPHRGFQLREAPVLMPIERLVEALERLADDR</sequence>
<dbReference type="EMBL" id="FNWJ01000001">
    <property type="protein sequence ID" value="SEH12612.1"/>
    <property type="molecule type" value="Genomic_DNA"/>
</dbReference>
<protein>
    <submittedName>
        <fullName evidence="2">Uncharacterized protein</fullName>
    </submittedName>
</protein>
<name>A0A1H6FQI9_THEAL</name>
<organism evidence="2 3">
    <name type="scientific">Thermoleophilum album</name>
    <dbReference type="NCBI Taxonomy" id="29539"/>
    <lineage>
        <taxon>Bacteria</taxon>
        <taxon>Bacillati</taxon>
        <taxon>Actinomycetota</taxon>
        <taxon>Thermoleophilia</taxon>
        <taxon>Thermoleophilales</taxon>
        <taxon>Thermoleophilaceae</taxon>
        <taxon>Thermoleophilum</taxon>
    </lineage>
</organism>
<dbReference type="STRING" id="29539.SAMN02745716_1149"/>
<evidence type="ECO:0000313" key="3">
    <source>
        <dbReference type="Proteomes" id="UP000222056"/>
    </source>
</evidence>
<dbReference type="RefSeq" id="WP_093117019.1">
    <property type="nucleotide sequence ID" value="NZ_FNWJ01000001.1"/>
</dbReference>
<evidence type="ECO:0000313" key="2">
    <source>
        <dbReference type="EMBL" id="SEH12612.1"/>
    </source>
</evidence>
<evidence type="ECO:0000256" key="1">
    <source>
        <dbReference type="SAM" id="MobiDB-lite"/>
    </source>
</evidence>
<reference evidence="3" key="1">
    <citation type="submission" date="2016-10" db="EMBL/GenBank/DDBJ databases">
        <authorList>
            <person name="Varghese N."/>
            <person name="Submissions S."/>
        </authorList>
    </citation>
    <scope>NUCLEOTIDE SEQUENCE [LARGE SCALE GENOMIC DNA]</scope>
    <source>
        <strain evidence="3">ATCC 35263</strain>
    </source>
</reference>
<feature type="region of interest" description="Disordered" evidence="1">
    <location>
        <begin position="31"/>
        <end position="66"/>
    </location>
</feature>
<feature type="compositionally biased region" description="Basic residues" evidence="1">
    <location>
        <begin position="44"/>
        <end position="54"/>
    </location>
</feature>
<dbReference type="AlphaFoldDB" id="A0A1H6FQI9"/>
<proteinExistence type="predicted"/>
<keyword evidence="3" id="KW-1185">Reference proteome</keyword>
<accession>A0A1H6FQI9</accession>
<gene>
    <name evidence="2" type="ORF">SAMN02745716_1149</name>
</gene>